<evidence type="ECO:0000313" key="2">
    <source>
        <dbReference type="Proteomes" id="UP000306791"/>
    </source>
</evidence>
<sequence>MSDTANFVLEVNGQPLMVNGKPLGVTVEVLQDAVQQIEAIPADAKMAVKDFIEEKYTEIVENKDSIFDLNIDESWLEKIPDIFEYLEKIVNFVAW</sequence>
<keyword evidence="2" id="KW-1185">Reference proteome</keyword>
<reference evidence="1 2" key="1">
    <citation type="submission" date="2019-05" db="EMBL/GenBank/DDBJ databases">
        <title>Microbulbifer harenosus sp. nov., an alginate-degrading bacterium isolated from coastal sand.</title>
        <authorList>
            <person name="Huang H."/>
            <person name="Mo K."/>
            <person name="Bao S."/>
        </authorList>
    </citation>
    <scope>NUCLEOTIDE SEQUENCE [LARGE SCALE GENOMIC DNA]</scope>
    <source>
        <strain evidence="1 2">HB161719</strain>
    </source>
</reference>
<name>A0ABY2UD05_9GAMM</name>
<gene>
    <name evidence="1" type="ORF">FDY93_19175</name>
</gene>
<dbReference type="Proteomes" id="UP000306791">
    <property type="component" value="Unassembled WGS sequence"/>
</dbReference>
<proteinExistence type="predicted"/>
<comment type="caution">
    <text evidence="1">The sequence shown here is derived from an EMBL/GenBank/DDBJ whole genome shotgun (WGS) entry which is preliminary data.</text>
</comment>
<protein>
    <submittedName>
        <fullName evidence="1">Uncharacterized protein</fullName>
    </submittedName>
</protein>
<evidence type="ECO:0000313" key="1">
    <source>
        <dbReference type="EMBL" id="TLM73179.1"/>
    </source>
</evidence>
<dbReference type="EMBL" id="VANI01000039">
    <property type="protein sequence ID" value="TLM73179.1"/>
    <property type="molecule type" value="Genomic_DNA"/>
</dbReference>
<organism evidence="1 2">
    <name type="scientific">Microbulbifer harenosus</name>
    <dbReference type="NCBI Taxonomy" id="2576840"/>
    <lineage>
        <taxon>Bacteria</taxon>
        <taxon>Pseudomonadati</taxon>
        <taxon>Pseudomonadota</taxon>
        <taxon>Gammaproteobacteria</taxon>
        <taxon>Cellvibrionales</taxon>
        <taxon>Microbulbiferaceae</taxon>
        <taxon>Microbulbifer</taxon>
    </lineage>
</organism>
<accession>A0ABY2UD05</accession>
<dbReference type="RefSeq" id="WP_138237365.1">
    <property type="nucleotide sequence ID" value="NZ_CP185860.1"/>
</dbReference>